<dbReference type="InterPro" id="IPR029035">
    <property type="entry name" value="DHS-like_NAD/FAD-binding_dom"/>
</dbReference>
<dbReference type="GO" id="GO:0003824">
    <property type="term" value="F:catalytic activity"/>
    <property type="evidence" value="ECO:0007669"/>
    <property type="project" value="InterPro"/>
</dbReference>
<dbReference type="AlphaFoldDB" id="A0AAU7D7G4"/>
<dbReference type="InterPro" id="IPR012001">
    <property type="entry name" value="Thiamin_PyroP_enz_TPP-bd_dom"/>
</dbReference>
<dbReference type="SUPFAM" id="SSF52467">
    <property type="entry name" value="DHS-like NAD/FAD-binding domain"/>
    <property type="match status" value="1"/>
</dbReference>
<dbReference type="Pfam" id="PF00205">
    <property type="entry name" value="TPP_enzyme_M"/>
    <property type="match status" value="1"/>
</dbReference>
<accession>A0AAU7CXN1</accession>
<dbReference type="Pfam" id="PF02776">
    <property type="entry name" value="TPP_enzyme_N"/>
    <property type="match status" value="1"/>
</dbReference>
<dbReference type="Gene3D" id="3.40.50.970">
    <property type="match status" value="2"/>
</dbReference>
<sequence>MAQQVSDLIVERLLEWGVDTIFGFPGDGVDGFFESLRTHKDKLRFIQVRHEEAAAFAAVGYAKYSGRIGVCVATSGPGGIHLLNGLYDAKCDGQPVLAITGHTFHDLIGMDYQQDVDLDKLFMDVSVFNERVMGPTHAVNCVDAAIRTAYARRGVSHITIPKDIQEWPVSDKHRSGGNVPQHSGDWSAPSSAHPNSALIRKAADIINAGSKVAILAGRGALHCREEVSQLAELVGGPVIKPLLGKAVLPDRSPYTTGGIGLLGTAPSIDVMDECDTLIMIGTSFPYMEFLPKPGQAKCVQIEIDAARVGLRHQVDIGLVGDSKAILTDLLPLLKENKGKKFLKTAQENMKSWNKLMEERGTRTSMPLKPQVVTHTLNKLLDDDAIVSSDSGTIATWTARYIEMRGTMKFSLSGSLATMANGLPYSIGAAAAFPGRQVVCVVGDGGLTMLMGELATLVKYKFPVKVIVIKNNVLGQIKWEQMILEGNPEYGVELQPIDFAKVAEACGAAGYTIERPEDVERILIEALRHDGPAVIQAVVDPNEPPMPGKATTKQAIKFAESILRGQKHGMSIIKDIAEDKIREVI</sequence>
<dbReference type="InterPro" id="IPR000399">
    <property type="entry name" value="TPP-bd_CS"/>
</dbReference>
<evidence type="ECO:0000256" key="3">
    <source>
        <dbReference type="RuleBase" id="RU362132"/>
    </source>
</evidence>
<dbReference type="InterPro" id="IPR047211">
    <property type="entry name" value="POXB-like"/>
</dbReference>
<keyword evidence="2 3" id="KW-0786">Thiamine pyrophosphate</keyword>
<dbReference type="CDD" id="cd07039">
    <property type="entry name" value="TPP_PYR_POX"/>
    <property type="match status" value="1"/>
</dbReference>
<dbReference type="GO" id="GO:0000287">
    <property type="term" value="F:magnesium ion binding"/>
    <property type="evidence" value="ECO:0007669"/>
    <property type="project" value="InterPro"/>
</dbReference>
<evidence type="ECO:0000256" key="1">
    <source>
        <dbReference type="ARBA" id="ARBA00007812"/>
    </source>
</evidence>
<proteinExistence type="inferred from homology"/>
<dbReference type="InterPro" id="IPR012000">
    <property type="entry name" value="Thiamin_PyroP_enz_cen_dom"/>
</dbReference>
<dbReference type="InterPro" id="IPR047212">
    <property type="entry name" value="TPP_POXB-like"/>
</dbReference>
<comment type="similarity">
    <text evidence="1 3">Belongs to the TPP enzyme family.</text>
</comment>
<feature type="domain" description="Thiamine pyrophosphate enzyme central" evidence="5">
    <location>
        <begin position="199"/>
        <end position="329"/>
    </location>
</feature>
<dbReference type="Pfam" id="PF02775">
    <property type="entry name" value="TPP_enzyme_C"/>
    <property type="match status" value="1"/>
</dbReference>
<accession>A0AAU7D7G4</accession>
<dbReference type="KEGG" id="epl:P4G45_14380"/>
<name>A0AAU7D7G4_9BACT</name>
<protein>
    <submittedName>
        <fullName evidence="9">Thiamine pyrophosphate-binding protein</fullName>
    </submittedName>
</protein>
<dbReference type="EMBL" id="CP121194">
    <property type="protein sequence ID" value="XBH09662.1"/>
    <property type="molecule type" value="Genomic_DNA"/>
</dbReference>
<feature type="domain" description="Thiamine pyrophosphate enzyme N-terminal TPP-binding" evidence="7">
    <location>
        <begin position="4"/>
        <end position="117"/>
    </location>
</feature>
<dbReference type="SUPFAM" id="SSF52518">
    <property type="entry name" value="Thiamin diphosphate-binding fold (THDP-binding)"/>
    <property type="match status" value="2"/>
</dbReference>
<evidence type="ECO:0000313" key="8">
    <source>
        <dbReference type="EMBL" id="XBH09662.1"/>
    </source>
</evidence>
<dbReference type="GO" id="GO:0030976">
    <property type="term" value="F:thiamine pyrophosphate binding"/>
    <property type="evidence" value="ECO:0007669"/>
    <property type="project" value="InterPro"/>
</dbReference>
<evidence type="ECO:0000313" key="9">
    <source>
        <dbReference type="EMBL" id="XBH13048.1"/>
    </source>
</evidence>
<reference evidence="9" key="1">
    <citation type="submission" date="2023-03" db="EMBL/GenBank/DDBJ databases">
        <title>Edaphobacter sp.</title>
        <authorList>
            <person name="Huber K.J."/>
            <person name="Papendorf J."/>
            <person name="Pilke C."/>
            <person name="Bunk B."/>
            <person name="Sproeer C."/>
            <person name="Pester M."/>
        </authorList>
    </citation>
    <scope>NUCLEOTIDE SEQUENCE</scope>
    <source>
        <strain evidence="8">DSM 109919</strain>
        <strain evidence="9">DSM 109920</strain>
    </source>
</reference>
<dbReference type="PANTHER" id="PTHR42981">
    <property type="entry name" value="PYRUVATE DEHYDROGENASE [UBIQUINONE]"/>
    <property type="match status" value="1"/>
</dbReference>
<evidence type="ECO:0000259" key="7">
    <source>
        <dbReference type="Pfam" id="PF02776"/>
    </source>
</evidence>
<dbReference type="GO" id="GO:0019752">
    <property type="term" value="P:carboxylic acid metabolic process"/>
    <property type="evidence" value="ECO:0007669"/>
    <property type="project" value="UniProtKB-ARBA"/>
</dbReference>
<dbReference type="InterPro" id="IPR047210">
    <property type="entry name" value="TPP_PYR_POXB-like"/>
</dbReference>
<dbReference type="RefSeq" id="WP_348267170.1">
    <property type="nucleotide sequence ID" value="NZ_CP121194.1"/>
</dbReference>
<evidence type="ECO:0000259" key="6">
    <source>
        <dbReference type="Pfam" id="PF02775"/>
    </source>
</evidence>
<evidence type="ECO:0000256" key="4">
    <source>
        <dbReference type="SAM" id="MobiDB-lite"/>
    </source>
</evidence>
<dbReference type="InterPro" id="IPR029061">
    <property type="entry name" value="THDP-binding"/>
</dbReference>
<gene>
    <name evidence="8" type="ORF">P4G45_14380</name>
    <name evidence="9" type="ORF">P8936_15335</name>
</gene>
<evidence type="ECO:0000259" key="5">
    <source>
        <dbReference type="Pfam" id="PF00205"/>
    </source>
</evidence>
<feature type="region of interest" description="Disordered" evidence="4">
    <location>
        <begin position="169"/>
        <end position="192"/>
    </location>
</feature>
<dbReference type="InterPro" id="IPR011766">
    <property type="entry name" value="TPP_enzyme_TPP-bd"/>
</dbReference>
<dbReference type="PROSITE" id="PS00187">
    <property type="entry name" value="TPP_ENZYMES"/>
    <property type="match status" value="1"/>
</dbReference>
<dbReference type="CDD" id="cd02014">
    <property type="entry name" value="TPP_POX"/>
    <property type="match status" value="1"/>
</dbReference>
<dbReference type="PANTHER" id="PTHR42981:SF2">
    <property type="entry name" value="PYRUVATE DEHYDROGENASE [UBIQUINONE]"/>
    <property type="match status" value="1"/>
</dbReference>
<organism evidence="9">
    <name type="scientific">Edaphobacter paludis</name>
    <dbReference type="NCBI Taxonomy" id="3035702"/>
    <lineage>
        <taxon>Bacteria</taxon>
        <taxon>Pseudomonadati</taxon>
        <taxon>Acidobacteriota</taxon>
        <taxon>Terriglobia</taxon>
        <taxon>Terriglobales</taxon>
        <taxon>Acidobacteriaceae</taxon>
        <taxon>Edaphobacter</taxon>
    </lineage>
</organism>
<dbReference type="EMBL" id="CP121195">
    <property type="protein sequence ID" value="XBH13048.1"/>
    <property type="molecule type" value="Genomic_DNA"/>
</dbReference>
<dbReference type="Gene3D" id="3.40.50.1220">
    <property type="entry name" value="TPP-binding domain"/>
    <property type="match status" value="1"/>
</dbReference>
<evidence type="ECO:0000256" key="2">
    <source>
        <dbReference type="ARBA" id="ARBA00023052"/>
    </source>
</evidence>
<feature type="domain" description="Thiamine pyrophosphate enzyme TPP-binding" evidence="6">
    <location>
        <begin position="389"/>
        <end position="535"/>
    </location>
</feature>